<evidence type="ECO:0000256" key="3">
    <source>
        <dbReference type="ARBA" id="ARBA00022692"/>
    </source>
</evidence>
<organism evidence="12 13">
    <name type="scientific">Plectus sambesii</name>
    <dbReference type="NCBI Taxonomy" id="2011161"/>
    <lineage>
        <taxon>Eukaryota</taxon>
        <taxon>Metazoa</taxon>
        <taxon>Ecdysozoa</taxon>
        <taxon>Nematoda</taxon>
        <taxon>Chromadorea</taxon>
        <taxon>Plectida</taxon>
        <taxon>Plectina</taxon>
        <taxon>Plectoidea</taxon>
        <taxon>Plectidae</taxon>
        <taxon>Plectus</taxon>
    </lineage>
</organism>
<accession>A0A914WBV0</accession>
<feature type="transmembrane region" description="Helical" evidence="9">
    <location>
        <begin position="292"/>
        <end position="314"/>
    </location>
</feature>
<keyword evidence="5 9" id="KW-0472">Membrane</keyword>
<feature type="domain" description="Golgi pH regulator conserved" evidence="11">
    <location>
        <begin position="143"/>
        <end position="208"/>
    </location>
</feature>
<protein>
    <submittedName>
        <fullName evidence="13 14">Golgi pH regulator</fullName>
    </submittedName>
</protein>
<evidence type="ECO:0000259" key="11">
    <source>
        <dbReference type="Pfam" id="PF12537"/>
    </source>
</evidence>
<evidence type="ECO:0000313" key="14">
    <source>
        <dbReference type="WBParaSite" id="PSAMB.scaffold4370size14874.g24108.t1"/>
    </source>
</evidence>
<feature type="transmembrane region" description="Helical" evidence="9">
    <location>
        <begin position="42"/>
        <end position="65"/>
    </location>
</feature>
<dbReference type="Pfam" id="PF12430">
    <property type="entry name" value="ABA_GPCR"/>
    <property type="match status" value="1"/>
</dbReference>
<dbReference type="WBParaSite" id="PSAMB.scaffold4370size14874.g24108.t1">
    <property type="protein sequence ID" value="PSAMB.scaffold4370size14874.g24108.t1"/>
    <property type="gene ID" value="PSAMB.scaffold4370size14874.g24108"/>
</dbReference>
<evidence type="ECO:0000313" key="12">
    <source>
        <dbReference type="Proteomes" id="UP000887566"/>
    </source>
</evidence>
<dbReference type="WBParaSite" id="PSAMB.scaffold3671size17322.g22180.t1">
    <property type="protein sequence ID" value="PSAMB.scaffold3671size17322.g22180.t1"/>
    <property type="gene ID" value="PSAMB.scaffold3671size17322.g22180"/>
</dbReference>
<comment type="catalytic activity">
    <reaction evidence="6">
        <text>iodide(out) = iodide(in)</text>
        <dbReference type="Rhea" id="RHEA:66324"/>
        <dbReference type="ChEBI" id="CHEBI:16382"/>
    </reaction>
</comment>
<evidence type="ECO:0000256" key="7">
    <source>
        <dbReference type="ARBA" id="ARBA00035085"/>
    </source>
</evidence>
<evidence type="ECO:0000256" key="6">
    <source>
        <dbReference type="ARBA" id="ARBA00024145"/>
    </source>
</evidence>
<dbReference type="InterPro" id="IPR015672">
    <property type="entry name" value="GPHR/GTG"/>
</dbReference>
<name>A0A914WBV0_9BILA</name>
<feature type="transmembrane region" description="Helical" evidence="9">
    <location>
        <begin position="108"/>
        <end position="126"/>
    </location>
</feature>
<comment type="catalytic activity">
    <reaction evidence="8">
        <text>fluoride(in) = fluoride(out)</text>
        <dbReference type="Rhea" id="RHEA:76159"/>
        <dbReference type="ChEBI" id="CHEBI:17051"/>
    </reaction>
</comment>
<dbReference type="InterPro" id="IPR022535">
    <property type="entry name" value="Golgi_pH-regulator_cons_dom"/>
</dbReference>
<dbReference type="GO" id="GO:0008308">
    <property type="term" value="F:voltage-gated monoatomic anion channel activity"/>
    <property type="evidence" value="ECO:0007669"/>
    <property type="project" value="TreeGrafter"/>
</dbReference>
<keyword evidence="4 9" id="KW-1133">Transmembrane helix</keyword>
<dbReference type="GO" id="GO:0051452">
    <property type="term" value="P:intracellular pH reduction"/>
    <property type="evidence" value="ECO:0007669"/>
    <property type="project" value="TreeGrafter"/>
</dbReference>
<evidence type="ECO:0000256" key="1">
    <source>
        <dbReference type="ARBA" id="ARBA00004141"/>
    </source>
</evidence>
<comment type="catalytic activity">
    <reaction evidence="7">
        <text>bromide(in) = bromide(out)</text>
        <dbReference type="Rhea" id="RHEA:75383"/>
        <dbReference type="ChEBI" id="CHEBI:15858"/>
    </reaction>
</comment>
<proteinExistence type="inferred from homology"/>
<keyword evidence="12" id="KW-1185">Reference proteome</keyword>
<evidence type="ECO:0000313" key="13">
    <source>
        <dbReference type="WBParaSite" id="PSAMB.scaffold3671size17322.g22180.t1"/>
    </source>
</evidence>
<feature type="transmembrane region" description="Helical" evidence="9">
    <location>
        <begin position="347"/>
        <end position="372"/>
    </location>
</feature>
<dbReference type="Proteomes" id="UP000887566">
    <property type="component" value="Unplaced"/>
</dbReference>
<dbReference type="PANTHER" id="PTHR15948:SF0">
    <property type="entry name" value="GOLGI PH REGULATOR A-RELATED"/>
    <property type="match status" value="1"/>
</dbReference>
<feature type="transmembrane region" description="Helical" evidence="9">
    <location>
        <begin position="384"/>
        <end position="406"/>
    </location>
</feature>
<evidence type="ECO:0000256" key="4">
    <source>
        <dbReference type="ARBA" id="ARBA00022989"/>
    </source>
</evidence>
<dbReference type="InterPro" id="IPR025969">
    <property type="entry name" value="ABA_GPCR_dom"/>
</dbReference>
<reference evidence="13 14" key="1">
    <citation type="submission" date="2022-11" db="UniProtKB">
        <authorList>
            <consortium name="WormBaseParasite"/>
        </authorList>
    </citation>
    <scope>IDENTIFICATION</scope>
</reference>
<evidence type="ECO:0000259" key="10">
    <source>
        <dbReference type="Pfam" id="PF12430"/>
    </source>
</evidence>
<sequence>MIIVADTLVMLFSEVLFFAGGWLFFMKQLFRDYEVQQRTVQLMFSVTFALSCTLFELIIFEIVGVLHSSSRFLHWKLGLFLILFVLIVILPYYTAYSVFKNIRLIQKHIVVPLSVFSWMVFIYFFWKLGDPFPMLSPKHGILSIEQAISRIGVIGVTVMALLSGFGAVNAPYTYMTVFMRPVSDNSITQMERKLSQTMDILVAKKRRLALAERERAMAVFSRGSEEGGLLRRLWGTVSPAGSALREQINTLETESAGLEELSRHLFLEVVELRNMKERLEYSQTWQGRYFNVMGHFFSVYCVWKIFMATINIVFDRVGKVDPVTRGIEIAVKYMGFQIDIPFYSQHISFILVGVIVLTSIRGLLITLTKFFYAISSSKSSNIIVLLLAQIMGMYFVSSVLLMRMNMPSEYRSIVTEVLGDLQFNFYHRWFDVIFLISALSSIGFLYLAHKQAPADTDALS</sequence>
<feature type="domain" description="Abscisic acid G-protein coupled receptor-like" evidence="10">
    <location>
        <begin position="281"/>
        <end position="450"/>
    </location>
</feature>
<feature type="transmembrane region" description="Helical" evidence="9">
    <location>
        <begin position="146"/>
        <end position="170"/>
    </location>
</feature>
<dbReference type="PANTHER" id="PTHR15948">
    <property type="entry name" value="G-PROTEIN COUPLED RECEPTOR 89-RELATED"/>
    <property type="match status" value="1"/>
</dbReference>
<comment type="similarity">
    <text evidence="2">Belongs to the Golgi pH regulator (TC 1.A.38) family.</text>
</comment>
<feature type="transmembrane region" description="Helical" evidence="9">
    <location>
        <begin position="77"/>
        <end position="96"/>
    </location>
</feature>
<evidence type="ECO:0000256" key="2">
    <source>
        <dbReference type="ARBA" id="ARBA00009478"/>
    </source>
</evidence>
<evidence type="ECO:0000256" key="5">
    <source>
        <dbReference type="ARBA" id="ARBA00023136"/>
    </source>
</evidence>
<dbReference type="AlphaFoldDB" id="A0A914WBV0"/>
<evidence type="ECO:0000256" key="9">
    <source>
        <dbReference type="SAM" id="Phobius"/>
    </source>
</evidence>
<dbReference type="Pfam" id="PF12537">
    <property type="entry name" value="GPHR_N"/>
    <property type="match status" value="1"/>
</dbReference>
<keyword evidence="3 9" id="KW-0812">Transmembrane</keyword>
<feature type="transmembrane region" description="Helical" evidence="9">
    <location>
        <begin position="12"/>
        <end position="30"/>
    </location>
</feature>
<comment type="subcellular location">
    <subcellularLocation>
        <location evidence="1">Membrane</location>
        <topology evidence="1">Multi-pass membrane protein</topology>
    </subcellularLocation>
</comment>
<evidence type="ECO:0000256" key="8">
    <source>
        <dbReference type="ARBA" id="ARBA00044702"/>
    </source>
</evidence>
<feature type="transmembrane region" description="Helical" evidence="9">
    <location>
        <begin position="426"/>
        <end position="447"/>
    </location>
</feature>
<dbReference type="GO" id="GO:0032580">
    <property type="term" value="C:Golgi cisterna membrane"/>
    <property type="evidence" value="ECO:0007669"/>
    <property type="project" value="TreeGrafter"/>
</dbReference>